<reference evidence="2" key="1">
    <citation type="journal article" date="2023" name="Mol. Ecol. Resour.">
        <title>Chromosome-level genome assembly of a triploid poplar Populus alba 'Berolinensis'.</title>
        <authorList>
            <person name="Chen S."/>
            <person name="Yu Y."/>
            <person name="Wang X."/>
            <person name="Wang S."/>
            <person name="Zhang T."/>
            <person name="Zhou Y."/>
            <person name="He R."/>
            <person name="Meng N."/>
            <person name="Wang Y."/>
            <person name="Liu W."/>
            <person name="Liu Z."/>
            <person name="Liu J."/>
            <person name="Guo Q."/>
            <person name="Huang H."/>
            <person name="Sederoff R.R."/>
            <person name="Wang G."/>
            <person name="Qu G."/>
            <person name="Chen S."/>
        </authorList>
    </citation>
    <scope>NUCLEOTIDE SEQUENCE</scope>
    <source>
        <strain evidence="2">SC-2020</strain>
    </source>
</reference>
<protein>
    <submittedName>
        <fullName evidence="2">Uncharacterized protein</fullName>
    </submittedName>
</protein>
<feature type="transmembrane region" description="Helical" evidence="1">
    <location>
        <begin position="38"/>
        <end position="59"/>
    </location>
</feature>
<keyword evidence="1" id="KW-1133">Transmembrane helix</keyword>
<dbReference type="AlphaFoldDB" id="A0AAD6LRK9"/>
<keyword evidence="3" id="KW-1185">Reference proteome</keyword>
<dbReference type="EMBL" id="JAQIZT010000014">
    <property type="protein sequence ID" value="KAJ6971384.1"/>
    <property type="molecule type" value="Genomic_DNA"/>
</dbReference>
<sequence>MDGRIADHESSPHEREEFFLQPKSIGRRLNLARIKCWLFLRDGDFFLSFFLSFGILILFHS</sequence>
<organism evidence="2 3">
    <name type="scientific">Populus alba x Populus x berolinensis</name>
    <dbReference type="NCBI Taxonomy" id="444605"/>
    <lineage>
        <taxon>Eukaryota</taxon>
        <taxon>Viridiplantae</taxon>
        <taxon>Streptophyta</taxon>
        <taxon>Embryophyta</taxon>
        <taxon>Tracheophyta</taxon>
        <taxon>Spermatophyta</taxon>
        <taxon>Magnoliopsida</taxon>
        <taxon>eudicotyledons</taxon>
        <taxon>Gunneridae</taxon>
        <taxon>Pentapetalae</taxon>
        <taxon>rosids</taxon>
        <taxon>fabids</taxon>
        <taxon>Malpighiales</taxon>
        <taxon>Salicaceae</taxon>
        <taxon>Saliceae</taxon>
        <taxon>Populus</taxon>
    </lineage>
</organism>
<evidence type="ECO:0000313" key="2">
    <source>
        <dbReference type="EMBL" id="KAJ6971384.1"/>
    </source>
</evidence>
<proteinExistence type="predicted"/>
<keyword evidence="1" id="KW-0472">Membrane</keyword>
<keyword evidence="1" id="KW-0812">Transmembrane</keyword>
<evidence type="ECO:0000256" key="1">
    <source>
        <dbReference type="SAM" id="Phobius"/>
    </source>
</evidence>
<name>A0AAD6LRK9_9ROSI</name>
<comment type="caution">
    <text evidence="2">The sequence shown here is derived from an EMBL/GenBank/DDBJ whole genome shotgun (WGS) entry which is preliminary data.</text>
</comment>
<accession>A0AAD6LRK9</accession>
<dbReference type="Proteomes" id="UP001164929">
    <property type="component" value="Chromosome 14"/>
</dbReference>
<evidence type="ECO:0000313" key="3">
    <source>
        <dbReference type="Proteomes" id="UP001164929"/>
    </source>
</evidence>
<gene>
    <name evidence="2" type="ORF">NC653_032024</name>
</gene>